<accession>A0A673A1H4</accession>
<gene>
    <name evidence="4" type="primary">LOC115432255</name>
</gene>
<dbReference type="SUPFAM" id="SSF48726">
    <property type="entry name" value="Immunoglobulin"/>
    <property type="match status" value="2"/>
</dbReference>
<dbReference type="PANTHER" id="PTHR11422:SF5">
    <property type="entry name" value="DIVERSE IMMUNOGLOBULIN DOMAIN-CONTAINING PROTEIN 1.1 ISOFORM X1-RELATED"/>
    <property type="match status" value="1"/>
</dbReference>
<dbReference type="PANTHER" id="PTHR11422">
    <property type="entry name" value="T-CELL SURFACE GLYCOPROTEIN CD4"/>
    <property type="match status" value="1"/>
</dbReference>
<dbReference type="OrthoDB" id="8964201at2759"/>
<sequence length="290" mass="31785">MAVHLLLMFLLFHALVLTAAQGRKDVLYVQSAVGGDSILPCARPGPASGCSSITWTFYKAGEVRYSVEVSGGKMRKDSDKSGRMSLTSDCSLDLQDLRVEDSGSYVCMSDMRPVADVYLSILTVSSPSAVTELRPGGHLVLSCVLHTFYDAGSCKSYSSVFTVSWVAEDGTALTTDGRYQLMEHSRCNVTLWTRLRADDHGRRWRCQANHTALSRLVSMDVTTSFLLGSVEAPVVSALQCPLHLPVSRIVLCATLPIMVLMVALFTWRTDRKQNQNRKKETAAGIKLQGI</sequence>
<dbReference type="Pfam" id="PF07686">
    <property type="entry name" value="V-set"/>
    <property type="match status" value="1"/>
</dbReference>
<dbReference type="PROSITE" id="PS50835">
    <property type="entry name" value="IG_LIKE"/>
    <property type="match status" value="2"/>
</dbReference>
<dbReference type="InterPro" id="IPR013783">
    <property type="entry name" value="Ig-like_fold"/>
</dbReference>
<dbReference type="GO" id="GO:0045121">
    <property type="term" value="C:membrane raft"/>
    <property type="evidence" value="ECO:0007669"/>
    <property type="project" value="TreeGrafter"/>
</dbReference>
<proteinExistence type="predicted"/>
<organism evidence="4 5">
    <name type="scientific">Sphaeramia orbicularis</name>
    <name type="common">orbiculate cardinalfish</name>
    <dbReference type="NCBI Taxonomy" id="375764"/>
    <lineage>
        <taxon>Eukaryota</taxon>
        <taxon>Metazoa</taxon>
        <taxon>Chordata</taxon>
        <taxon>Craniata</taxon>
        <taxon>Vertebrata</taxon>
        <taxon>Euteleostomi</taxon>
        <taxon>Actinopterygii</taxon>
        <taxon>Neopterygii</taxon>
        <taxon>Teleostei</taxon>
        <taxon>Neoteleostei</taxon>
        <taxon>Acanthomorphata</taxon>
        <taxon>Gobiaria</taxon>
        <taxon>Kurtiformes</taxon>
        <taxon>Apogonoidei</taxon>
        <taxon>Apogonidae</taxon>
        <taxon>Apogoninae</taxon>
        <taxon>Sphaeramia</taxon>
    </lineage>
</organism>
<dbReference type="Proteomes" id="UP000472271">
    <property type="component" value="Chromosome 13"/>
</dbReference>
<keyword evidence="2" id="KW-0732">Signal</keyword>
<dbReference type="Ensembl" id="ENSSORT00005023247.1">
    <property type="protein sequence ID" value="ENSSORP00005022582.1"/>
    <property type="gene ID" value="ENSSORG00005010979.1"/>
</dbReference>
<dbReference type="InterPro" id="IPR036179">
    <property type="entry name" value="Ig-like_dom_sf"/>
</dbReference>
<dbReference type="GO" id="GO:0070374">
    <property type="term" value="P:positive regulation of ERK1 and ERK2 cascade"/>
    <property type="evidence" value="ECO:0007669"/>
    <property type="project" value="TreeGrafter"/>
</dbReference>
<dbReference type="GO" id="GO:0042110">
    <property type="term" value="P:T cell activation"/>
    <property type="evidence" value="ECO:0007669"/>
    <property type="project" value="TreeGrafter"/>
</dbReference>
<dbReference type="GO" id="GO:0035723">
    <property type="term" value="P:interleukin-15-mediated signaling pathway"/>
    <property type="evidence" value="ECO:0007669"/>
    <property type="project" value="TreeGrafter"/>
</dbReference>
<feature type="domain" description="Ig-like" evidence="3">
    <location>
        <begin position="113"/>
        <end position="222"/>
    </location>
</feature>
<reference evidence="4" key="3">
    <citation type="submission" date="2025-09" db="UniProtKB">
        <authorList>
            <consortium name="Ensembl"/>
        </authorList>
    </citation>
    <scope>IDENTIFICATION</scope>
</reference>
<dbReference type="GO" id="GO:0042289">
    <property type="term" value="F:MHC class II protein binding"/>
    <property type="evidence" value="ECO:0007669"/>
    <property type="project" value="TreeGrafter"/>
</dbReference>
<dbReference type="InParanoid" id="A0A673A1H4"/>
<keyword evidence="1" id="KW-0472">Membrane</keyword>
<keyword evidence="1" id="KW-0812">Transmembrane</keyword>
<reference evidence="4" key="1">
    <citation type="submission" date="2019-06" db="EMBL/GenBank/DDBJ databases">
        <authorList>
            <consortium name="Wellcome Sanger Institute Data Sharing"/>
        </authorList>
    </citation>
    <scope>NUCLEOTIDE SEQUENCE [LARGE SCALE GENOMIC DNA]</scope>
</reference>
<feature type="transmembrane region" description="Helical" evidence="1">
    <location>
        <begin position="246"/>
        <end position="267"/>
    </location>
</feature>
<keyword evidence="5" id="KW-1185">Reference proteome</keyword>
<dbReference type="InterPro" id="IPR013106">
    <property type="entry name" value="Ig_V-set"/>
</dbReference>
<protein>
    <submittedName>
        <fullName evidence="4">Uncharacterized LOC115432255</fullName>
    </submittedName>
</protein>
<dbReference type="AlphaFoldDB" id="A0A673A1H4"/>
<dbReference type="GO" id="GO:1990782">
    <property type="term" value="F:protein tyrosine kinase binding"/>
    <property type="evidence" value="ECO:0007669"/>
    <property type="project" value="TreeGrafter"/>
</dbReference>
<reference evidence="4" key="2">
    <citation type="submission" date="2025-08" db="UniProtKB">
        <authorList>
            <consortium name="Ensembl"/>
        </authorList>
    </citation>
    <scope>IDENTIFICATION</scope>
</reference>
<evidence type="ECO:0000256" key="1">
    <source>
        <dbReference type="SAM" id="Phobius"/>
    </source>
</evidence>
<feature type="chain" id="PRO_5025454681" evidence="2">
    <location>
        <begin position="23"/>
        <end position="290"/>
    </location>
</feature>
<keyword evidence="1" id="KW-1133">Transmembrane helix</keyword>
<dbReference type="GeneID" id="115432255"/>
<dbReference type="InterPro" id="IPR007110">
    <property type="entry name" value="Ig-like_dom"/>
</dbReference>
<evidence type="ECO:0000259" key="3">
    <source>
        <dbReference type="PROSITE" id="PS50835"/>
    </source>
</evidence>
<dbReference type="Gene3D" id="2.60.40.10">
    <property type="entry name" value="Immunoglobulins"/>
    <property type="match status" value="1"/>
</dbReference>
<evidence type="ECO:0000313" key="4">
    <source>
        <dbReference type="Ensembl" id="ENSSORP00005022582.1"/>
    </source>
</evidence>
<dbReference type="GO" id="GO:0009897">
    <property type="term" value="C:external side of plasma membrane"/>
    <property type="evidence" value="ECO:0007669"/>
    <property type="project" value="TreeGrafter"/>
</dbReference>
<evidence type="ECO:0000256" key="2">
    <source>
        <dbReference type="SAM" id="SignalP"/>
    </source>
</evidence>
<feature type="domain" description="Ig-like" evidence="3">
    <location>
        <begin position="34"/>
        <end position="107"/>
    </location>
</feature>
<name>A0A673A1H4_9TELE</name>
<evidence type="ECO:0000313" key="5">
    <source>
        <dbReference type="Proteomes" id="UP000472271"/>
    </source>
</evidence>
<dbReference type="RefSeq" id="XP_030009007.1">
    <property type="nucleotide sequence ID" value="XM_030153147.1"/>
</dbReference>
<feature type="signal peptide" evidence="2">
    <location>
        <begin position="1"/>
        <end position="22"/>
    </location>
</feature>